<dbReference type="Gene3D" id="3.40.30.10">
    <property type="entry name" value="Glutaredoxin"/>
    <property type="match status" value="1"/>
</dbReference>
<accession>A0A1M5KLV6</accession>
<dbReference type="GO" id="GO:0034599">
    <property type="term" value="P:cellular response to oxidative stress"/>
    <property type="evidence" value="ECO:0007669"/>
    <property type="project" value="TreeGrafter"/>
</dbReference>
<protein>
    <recommendedName>
        <fullName evidence="2">thioredoxin-dependent peroxiredoxin</fullName>
        <ecNumber evidence="2">1.11.1.24</ecNumber>
    </recommendedName>
    <alternativeName>
        <fullName evidence="8">Thioredoxin peroxidase</fullName>
    </alternativeName>
    <alternativeName>
        <fullName evidence="10">Thioredoxin-dependent peroxiredoxin Bcp</fullName>
    </alternativeName>
</protein>
<feature type="signal peptide" evidence="12">
    <location>
        <begin position="1"/>
        <end position="22"/>
    </location>
</feature>
<evidence type="ECO:0000256" key="2">
    <source>
        <dbReference type="ARBA" id="ARBA00013017"/>
    </source>
</evidence>
<dbReference type="Proteomes" id="UP000199758">
    <property type="component" value="Unassembled WGS sequence"/>
</dbReference>
<comment type="catalytic activity">
    <reaction evidence="11">
        <text>a hydroperoxide + [thioredoxin]-dithiol = an alcohol + [thioredoxin]-disulfide + H2O</text>
        <dbReference type="Rhea" id="RHEA:62620"/>
        <dbReference type="Rhea" id="RHEA-COMP:10698"/>
        <dbReference type="Rhea" id="RHEA-COMP:10700"/>
        <dbReference type="ChEBI" id="CHEBI:15377"/>
        <dbReference type="ChEBI" id="CHEBI:29950"/>
        <dbReference type="ChEBI" id="CHEBI:30879"/>
        <dbReference type="ChEBI" id="CHEBI:35924"/>
        <dbReference type="ChEBI" id="CHEBI:50058"/>
        <dbReference type="EC" id="1.11.1.24"/>
    </reaction>
</comment>
<dbReference type="SUPFAM" id="SSF52833">
    <property type="entry name" value="Thioredoxin-like"/>
    <property type="match status" value="1"/>
</dbReference>
<dbReference type="STRING" id="490188.SAMN04488068_0645"/>
<keyword evidence="5" id="KW-0560">Oxidoreductase</keyword>
<dbReference type="AlphaFoldDB" id="A0A1M5KLV6"/>
<keyword evidence="4" id="KW-0049">Antioxidant</keyword>
<organism evidence="14 15">
    <name type="scientific">Hydrocarboniphaga daqingensis</name>
    <dbReference type="NCBI Taxonomy" id="490188"/>
    <lineage>
        <taxon>Bacteria</taxon>
        <taxon>Pseudomonadati</taxon>
        <taxon>Pseudomonadota</taxon>
        <taxon>Gammaproteobacteria</taxon>
        <taxon>Nevskiales</taxon>
        <taxon>Nevskiaceae</taxon>
        <taxon>Hydrocarboniphaga</taxon>
    </lineage>
</organism>
<keyword evidence="15" id="KW-1185">Reference proteome</keyword>
<evidence type="ECO:0000256" key="6">
    <source>
        <dbReference type="ARBA" id="ARBA00023157"/>
    </source>
</evidence>
<name>A0A1M5KLV6_9GAMM</name>
<evidence type="ECO:0000256" key="5">
    <source>
        <dbReference type="ARBA" id="ARBA00023002"/>
    </source>
</evidence>
<dbReference type="CDD" id="cd03017">
    <property type="entry name" value="PRX_BCP"/>
    <property type="match status" value="1"/>
</dbReference>
<keyword evidence="7" id="KW-0676">Redox-active center</keyword>
<evidence type="ECO:0000256" key="8">
    <source>
        <dbReference type="ARBA" id="ARBA00032824"/>
    </source>
</evidence>
<evidence type="ECO:0000259" key="13">
    <source>
        <dbReference type="PROSITE" id="PS51352"/>
    </source>
</evidence>
<evidence type="ECO:0000256" key="10">
    <source>
        <dbReference type="ARBA" id="ARBA00042639"/>
    </source>
</evidence>
<evidence type="ECO:0000313" key="15">
    <source>
        <dbReference type="Proteomes" id="UP000199758"/>
    </source>
</evidence>
<keyword evidence="12" id="KW-0732">Signal</keyword>
<dbReference type="EMBL" id="FQWZ01000001">
    <property type="protein sequence ID" value="SHG53812.1"/>
    <property type="molecule type" value="Genomic_DNA"/>
</dbReference>
<reference evidence="14 15" key="1">
    <citation type="submission" date="2016-11" db="EMBL/GenBank/DDBJ databases">
        <authorList>
            <person name="Jaros S."/>
            <person name="Januszkiewicz K."/>
            <person name="Wedrychowicz H."/>
        </authorList>
    </citation>
    <scope>NUCLEOTIDE SEQUENCE [LARGE SCALE GENOMIC DNA]</scope>
    <source>
        <strain evidence="14 15">CGMCC 1.7049</strain>
    </source>
</reference>
<dbReference type="RefSeq" id="WP_175550088.1">
    <property type="nucleotide sequence ID" value="NZ_FQWZ01000001.1"/>
</dbReference>
<dbReference type="PANTHER" id="PTHR42801:SF8">
    <property type="entry name" value="PEROXIREDOXIN RV1608C-RELATED"/>
    <property type="match status" value="1"/>
</dbReference>
<dbReference type="PANTHER" id="PTHR42801">
    <property type="entry name" value="THIOREDOXIN-DEPENDENT PEROXIDE REDUCTASE"/>
    <property type="match status" value="1"/>
</dbReference>
<dbReference type="GO" id="GO:0008379">
    <property type="term" value="F:thioredoxin peroxidase activity"/>
    <property type="evidence" value="ECO:0007669"/>
    <property type="project" value="TreeGrafter"/>
</dbReference>
<dbReference type="InterPro" id="IPR013766">
    <property type="entry name" value="Thioredoxin_domain"/>
</dbReference>
<dbReference type="GO" id="GO:0045454">
    <property type="term" value="P:cell redox homeostasis"/>
    <property type="evidence" value="ECO:0007669"/>
    <property type="project" value="TreeGrafter"/>
</dbReference>
<evidence type="ECO:0000256" key="12">
    <source>
        <dbReference type="SAM" id="SignalP"/>
    </source>
</evidence>
<evidence type="ECO:0000256" key="4">
    <source>
        <dbReference type="ARBA" id="ARBA00022862"/>
    </source>
</evidence>
<dbReference type="GO" id="GO:0005737">
    <property type="term" value="C:cytoplasm"/>
    <property type="evidence" value="ECO:0007669"/>
    <property type="project" value="TreeGrafter"/>
</dbReference>
<feature type="chain" id="PRO_5012725498" description="thioredoxin-dependent peroxiredoxin" evidence="12">
    <location>
        <begin position="23"/>
        <end position="196"/>
    </location>
</feature>
<evidence type="ECO:0000256" key="11">
    <source>
        <dbReference type="ARBA" id="ARBA00049091"/>
    </source>
</evidence>
<comment type="function">
    <text evidence="1">Thiol-specific peroxidase that catalyzes the reduction of hydrogen peroxide and organic hydroperoxides to water and alcohols, respectively. Plays a role in cell protection against oxidative stress by detoxifying peroxides and as sensor of hydrogen peroxide-mediated signaling events.</text>
</comment>
<evidence type="ECO:0000256" key="1">
    <source>
        <dbReference type="ARBA" id="ARBA00003330"/>
    </source>
</evidence>
<dbReference type="EC" id="1.11.1.24" evidence="2"/>
<evidence type="ECO:0000256" key="3">
    <source>
        <dbReference type="ARBA" id="ARBA00022559"/>
    </source>
</evidence>
<dbReference type="InterPro" id="IPR036249">
    <property type="entry name" value="Thioredoxin-like_sf"/>
</dbReference>
<dbReference type="InterPro" id="IPR000866">
    <property type="entry name" value="AhpC/TSA"/>
</dbReference>
<keyword evidence="6" id="KW-1015">Disulfide bond</keyword>
<dbReference type="PROSITE" id="PS51352">
    <property type="entry name" value="THIOREDOXIN_2"/>
    <property type="match status" value="1"/>
</dbReference>
<evidence type="ECO:0000256" key="7">
    <source>
        <dbReference type="ARBA" id="ARBA00023284"/>
    </source>
</evidence>
<sequence>MSIIKYGLATMMLAAGSFTATAAPLSAGKSAPAFSAPASLNGIAADYSLTQALSTGPVVVYFYPSAFTGGCNLQAHLFSENSERFAAAGASVVGVSLDSIDRLNAFSADPQYCAGKVRVASDLDGTIARRFGLQVSDNPPGKTDTRGQRIDHARVERTTFVVGRDGRIIETISGVSPAEHVSRALQIVEALLRSAP</sequence>
<keyword evidence="3" id="KW-0575">Peroxidase</keyword>
<dbReference type="Pfam" id="PF00578">
    <property type="entry name" value="AhpC-TSA"/>
    <property type="match status" value="1"/>
</dbReference>
<evidence type="ECO:0000313" key="14">
    <source>
        <dbReference type="EMBL" id="SHG53812.1"/>
    </source>
</evidence>
<comment type="similarity">
    <text evidence="9">Belongs to the peroxiredoxin family. BCP/PrxQ subfamily.</text>
</comment>
<feature type="domain" description="Thioredoxin" evidence="13">
    <location>
        <begin position="25"/>
        <end position="193"/>
    </location>
</feature>
<evidence type="ECO:0000256" key="9">
    <source>
        <dbReference type="ARBA" id="ARBA00038489"/>
    </source>
</evidence>
<proteinExistence type="inferred from homology"/>
<gene>
    <name evidence="14" type="ORF">SAMN04488068_0645</name>
</gene>
<dbReference type="InterPro" id="IPR050924">
    <property type="entry name" value="Peroxiredoxin_BCP/PrxQ"/>
</dbReference>